<dbReference type="EMBL" id="WBJX01000002">
    <property type="protein sequence ID" value="KAB1638245.1"/>
    <property type="molecule type" value="Genomic_DNA"/>
</dbReference>
<comment type="caution">
    <text evidence="3">The sequence shown here is derived from an EMBL/GenBank/DDBJ whole genome shotgun (WGS) entry which is preliminary data.</text>
</comment>
<evidence type="ECO:0000313" key="4">
    <source>
        <dbReference type="Proteomes" id="UP000490386"/>
    </source>
</evidence>
<proteinExistence type="predicted"/>
<evidence type="ECO:0000259" key="2">
    <source>
        <dbReference type="PROSITE" id="PS50093"/>
    </source>
</evidence>
<feature type="compositionally biased region" description="Gly residues" evidence="1">
    <location>
        <begin position="36"/>
        <end position="48"/>
    </location>
</feature>
<dbReference type="OrthoDB" id="5192284at2"/>
<sequence length="255" mass="25828">MSINVEETYVGDPGPSDSYDGGGSGDDSSSDDSWVDGGGSGDDTSGGGGPPPFIPNASALASPVSSLVAPAAVQCRGCGGGGGGGTTTTAPRPPTSFTISDVLTLAPAAVTLTAEPSTWSIVGTHTNFYTAAAQHSAAGSVLGHPITVTFTPVSYRWDYGDGTTQETTTPGSPWEALGQEDFTATETSHVYTEKMSVQASVTVVYTAIVTLANGTNIPVTGTLDRASTTVTLELFTADTVITVGDCNEHPQQPRC</sequence>
<organism evidence="3 4">
    <name type="scientific">Pseudoclavibacter terrae</name>
    <dbReference type="NCBI Taxonomy" id="1530195"/>
    <lineage>
        <taxon>Bacteria</taxon>
        <taxon>Bacillati</taxon>
        <taxon>Actinomycetota</taxon>
        <taxon>Actinomycetes</taxon>
        <taxon>Micrococcales</taxon>
        <taxon>Microbacteriaceae</taxon>
        <taxon>Pseudoclavibacter</taxon>
    </lineage>
</organism>
<dbReference type="InterPro" id="IPR000601">
    <property type="entry name" value="PKD_dom"/>
</dbReference>
<protein>
    <recommendedName>
        <fullName evidence="2">PKD domain-containing protein</fullName>
    </recommendedName>
</protein>
<dbReference type="AlphaFoldDB" id="A0A7J5B3S1"/>
<reference evidence="3 4" key="1">
    <citation type="submission" date="2019-09" db="EMBL/GenBank/DDBJ databases">
        <title>Phylogeny of genus Pseudoclavibacter and closely related genus.</title>
        <authorList>
            <person name="Li Y."/>
        </authorList>
    </citation>
    <scope>NUCLEOTIDE SEQUENCE [LARGE SCALE GENOMIC DNA]</scope>
    <source>
        <strain evidence="3 4">THG-MD12</strain>
    </source>
</reference>
<keyword evidence="4" id="KW-1185">Reference proteome</keyword>
<feature type="region of interest" description="Disordered" evidence="1">
    <location>
        <begin position="1"/>
        <end position="58"/>
    </location>
</feature>
<accession>A0A7J5B3S1</accession>
<name>A0A7J5B3S1_9MICO</name>
<gene>
    <name evidence="3" type="ORF">F8O03_07550</name>
</gene>
<dbReference type="RefSeq" id="WP_151423332.1">
    <property type="nucleotide sequence ID" value="NZ_WBJX01000002.1"/>
</dbReference>
<evidence type="ECO:0000313" key="3">
    <source>
        <dbReference type="EMBL" id="KAB1638245.1"/>
    </source>
</evidence>
<dbReference type="PROSITE" id="PS50093">
    <property type="entry name" value="PKD"/>
    <property type="match status" value="1"/>
</dbReference>
<feature type="domain" description="PKD" evidence="2">
    <location>
        <begin position="149"/>
        <end position="203"/>
    </location>
</feature>
<evidence type="ECO:0000256" key="1">
    <source>
        <dbReference type="SAM" id="MobiDB-lite"/>
    </source>
</evidence>
<dbReference type="Proteomes" id="UP000490386">
    <property type="component" value="Unassembled WGS sequence"/>
</dbReference>